<proteinExistence type="predicted"/>
<dbReference type="PANTHER" id="PTHR20859">
    <property type="entry name" value="INTERFERON/INTERLEUKIN RECEPTOR"/>
    <property type="match status" value="1"/>
</dbReference>
<keyword evidence="1" id="KW-0812">Transmembrane</keyword>
<protein>
    <submittedName>
        <fullName evidence="4">Interferon gamma receptor 1</fullName>
    </submittedName>
</protein>
<dbReference type="InterPro" id="IPR050650">
    <property type="entry name" value="Type-II_Cytokine-TF_Rcpt"/>
</dbReference>
<dbReference type="Pfam" id="PF01108">
    <property type="entry name" value="Tissue_fac"/>
    <property type="match status" value="1"/>
</dbReference>
<dbReference type="InterPro" id="IPR013783">
    <property type="entry name" value="Ig-like_fold"/>
</dbReference>
<dbReference type="STRING" id="13735.ENSPSIP00000017584"/>
<reference evidence="5" key="1">
    <citation type="submission" date="2011-10" db="EMBL/GenBank/DDBJ databases">
        <authorList>
            <consortium name="Soft-shell Turtle Genome Consortium"/>
        </authorList>
    </citation>
    <scope>NUCLEOTIDE SEQUENCE [LARGE SCALE GENOMIC DNA]</scope>
    <source>
        <strain evidence="5">Daiwa-1</strain>
    </source>
</reference>
<reference evidence="4" key="4">
    <citation type="submission" date="2025-09" db="UniProtKB">
        <authorList>
            <consortium name="Ensembl"/>
        </authorList>
    </citation>
    <scope>IDENTIFICATION</scope>
</reference>
<dbReference type="InterPro" id="IPR003961">
    <property type="entry name" value="FN3_dom"/>
</dbReference>
<dbReference type="GO" id="GO:0019955">
    <property type="term" value="F:cytokine binding"/>
    <property type="evidence" value="ECO:0007669"/>
    <property type="project" value="InterPro"/>
</dbReference>
<gene>
    <name evidence="4" type="primary">IFNGR1</name>
</gene>
<feature type="transmembrane region" description="Helical" evidence="1">
    <location>
        <begin position="242"/>
        <end position="263"/>
    </location>
</feature>
<dbReference type="EMBL" id="AGCU01017099">
    <property type="status" value="NOT_ANNOTATED_CDS"/>
    <property type="molecule type" value="Genomic_DNA"/>
</dbReference>
<organism evidence="4 5">
    <name type="scientific">Pelodiscus sinensis</name>
    <name type="common">Chinese softshell turtle</name>
    <name type="synonym">Trionyx sinensis</name>
    <dbReference type="NCBI Taxonomy" id="13735"/>
    <lineage>
        <taxon>Eukaryota</taxon>
        <taxon>Metazoa</taxon>
        <taxon>Chordata</taxon>
        <taxon>Craniata</taxon>
        <taxon>Vertebrata</taxon>
        <taxon>Euteleostomi</taxon>
        <taxon>Archelosauria</taxon>
        <taxon>Testudinata</taxon>
        <taxon>Testudines</taxon>
        <taxon>Cryptodira</taxon>
        <taxon>Trionychia</taxon>
        <taxon>Trionychidae</taxon>
        <taxon>Pelodiscus</taxon>
    </lineage>
</organism>
<keyword evidence="5" id="KW-1185">Reference proteome</keyword>
<dbReference type="eggNOG" id="ENOG502RXGW">
    <property type="taxonomic scope" value="Eukaryota"/>
</dbReference>
<name>K7GBC3_PELSI</name>
<feature type="domain" description="Fibronectin type-III" evidence="2">
    <location>
        <begin position="34"/>
        <end position="117"/>
    </location>
</feature>
<keyword evidence="1" id="KW-1133">Transmembrane helix</keyword>
<dbReference type="SUPFAM" id="SSF49265">
    <property type="entry name" value="Fibronectin type III"/>
    <property type="match status" value="2"/>
</dbReference>
<evidence type="ECO:0000256" key="1">
    <source>
        <dbReference type="SAM" id="Phobius"/>
    </source>
</evidence>
<accession>K7GBC3</accession>
<dbReference type="InterPro" id="IPR015373">
    <property type="entry name" value="Interferon/interleukin_rcp_dom"/>
</dbReference>
<sequence>MHCFLTTSGLLMIVLIYHKIYSIKILIVLFLFLVPSPTNVVIESLNFVTRLRWDYMSMPSIPHFIVEIKPYELGKYKTVSTCVKTIKHYCDLSNEIEEPSQSYWARVKALIESEESEFVETKEFVLRRDGKIGAPTLNVSIETNEIKVEIHHPYRKLPPTVRRKKDFTYTVFLRSSEDPIKEFQTDLCKKNTCSIYIPLISMRSTYCVSAKGHSSMVSDRGFSQSNESCIHVTFTQPQDFKMIIIGVAVVFAVGLILAMYCLCKQLKKRKIELPKSLVTVVRNLNSHNILETKPEAKYISVITASSSKPVLSESDKVNLMEQVDQVQEIETPNSEDCSEETDDVIFQEISNKTEEMSIQESIAEITPDDEQSPKVKENYFHSNSSQTELCSIQSSPEPSNTEVQQSNVLKSCSMFSGYDKPHVLLDLIDADEEESVIAYRHTDEGPESGRELLKTQGVPFGVHSTVVSKYQHLNGITSVTS</sequence>
<reference evidence="4" key="3">
    <citation type="submission" date="2025-08" db="UniProtKB">
        <authorList>
            <consortium name="Ensembl"/>
        </authorList>
    </citation>
    <scope>IDENTIFICATION</scope>
</reference>
<dbReference type="Pfam" id="PF09294">
    <property type="entry name" value="Interfer-bind"/>
    <property type="match status" value="1"/>
</dbReference>
<evidence type="ECO:0000313" key="4">
    <source>
        <dbReference type="Ensembl" id="ENSPSIP00000017584.1"/>
    </source>
</evidence>
<dbReference type="PANTHER" id="PTHR20859:SF5">
    <property type="entry name" value="INTERFERON GAMMA RECEPTOR 1"/>
    <property type="match status" value="1"/>
</dbReference>
<dbReference type="InterPro" id="IPR036116">
    <property type="entry name" value="FN3_sf"/>
</dbReference>
<dbReference type="AlphaFoldDB" id="K7GBC3"/>
<dbReference type="Ensembl" id="ENSPSIT00000017663.1">
    <property type="protein sequence ID" value="ENSPSIP00000017584.1"/>
    <property type="gene ID" value="ENSPSIG00000015602.1"/>
</dbReference>
<dbReference type="FunFam" id="2.60.40.10:FF:001425">
    <property type="entry name" value="Interferon gamma receptor 1"/>
    <property type="match status" value="1"/>
</dbReference>
<evidence type="ECO:0000313" key="5">
    <source>
        <dbReference type="Proteomes" id="UP000007267"/>
    </source>
</evidence>
<feature type="transmembrane region" description="Helical" evidence="1">
    <location>
        <begin position="12"/>
        <end position="34"/>
    </location>
</feature>
<feature type="domain" description="Interferon/interleukin receptor" evidence="3">
    <location>
        <begin position="131"/>
        <end position="232"/>
    </location>
</feature>
<dbReference type="InterPro" id="IPR008355">
    <property type="entry name" value="Interferon_gamma_rcpt_asu"/>
</dbReference>
<evidence type="ECO:0000259" key="3">
    <source>
        <dbReference type="Pfam" id="PF09294"/>
    </source>
</evidence>
<dbReference type="GO" id="GO:0004896">
    <property type="term" value="F:cytokine receptor activity"/>
    <property type="evidence" value="ECO:0007669"/>
    <property type="project" value="InterPro"/>
</dbReference>
<dbReference type="EMBL" id="AGCU01017100">
    <property type="status" value="NOT_ANNOTATED_CDS"/>
    <property type="molecule type" value="Genomic_DNA"/>
</dbReference>
<dbReference type="GO" id="GO:0005886">
    <property type="term" value="C:plasma membrane"/>
    <property type="evidence" value="ECO:0007669"/>
    <property type="project" value="TreeGrafter"/>
</dbReference>
<dbReference type="OMA" id="NIMLPKS"/>
<reference evidence="5" key="2">
    <citation type="journal article" date="2013" name="Nat. Genet.">
        <title>The draft genomes of soft-shell turtle and green sea turtle yield insights into the development and evolution of the turtle-specific body plan.</title>
        <authorList>
            <person name="Wang Z."/>
            <person name="Pascual-Anaya J."/>
            <person name="Zadissa A."/>
            <person name="Li W."/>
            <person name="Niimura Y."/>
            <person name="Huang Z."/>
            <person name="Li C."/>
            <person name="White S."/>
            <person name="Xiong Z."/>
            <person name="Fang D."/>
            <person name="Wang B."/>
            <person name="Ming Y."/>
            <person name="Chen Y."/>
            <person name="Zheng Y."/>
            <person name="Kuraku S."/>
            <person name="Pignatelli M."/>
            <person name="Herrero J."/>
            <person name="Beal K."/>
            <person name="Nozawa M."/>
            <person name="Li Q."/>
            <person name="Wang J."/>
            <person name="Zhang H."/>
            <person name="Yu L."/>
            <person name="Shigenobu S."/>
            <person name="Wang J."/>
            <person name="Liu J."/>
            <person name="Flicek P."/>
            <person name="Searle S."/>
            <person name="Wang J."/>
            <person name="Kuratani S."/>
            <person name="Yin Y."/>
            <person name="Aken B."/>
            <person name="Zhang G."/>
            <person name="Irie N."/>
        </authorList>
    </citation>
    <scope>NUCLEOTIDE SEQUENCE [LARGE SCALE GENOMIC DNA]</scope>
    <source>
        <strain evidence="5">Daiwa-1</strain>
    </source>
</reference>
<dbReference type="Gene3D" id="2.60.40.10">
    <property type="entry name" value="Immunoglobulins"/>
    <property type="match status" value="2"/>
</dbReference>
<evidence type="ECO:0000259" key="2">
    <source>
        <dbReference type="Pfam" id="PF01108"/>
    </source>
</evidence>
<keyword evidence="1" id="KW-0472">Membrane</keyword>
<dbReference type="PRINTS" id="PR01777">
    <property type="entry name" value="INTERFERONGR"/>
</dbReference>
<dbReference type="Proteomes" id="UP000007267">
    <property type="component" value="Unassembled WGS sequence"/>
</dbReference>
<dbReference type="GeneTree" id="ENSGT00510000048929"/>